<name>A0A7J5XQ44_DISMA</name>
<dbReference type="GO" id="GO:0042981">
    <property type="term" value="P:regulation of apoptotic process"/>
    <property type="evidence" value="ECO:0007669"/>
    <property type="project" value="InterPro"/>
</dbReference>
<organism evidence="4 5">
    <name type="scientific">Dissostichus mawsoni</name>
    <name type="common">Antarctic cod</name>
    <dbReference type="NCBI Taxonomy" id="36200"/>
    <lineage>
        <taxon>Eukaryota</taxon>
        <taxon>Metazoa</taxon>
        <taxon>Chordata</taxon>
        <taxon>Craniata</taxon>
        <taxon>Vertebrata</taxon>
        <taxon>Euteleostomi</taxon>
        <taxon>Actinopterygii</taxon>
        <taxon>Neopterygii</taxon>
        <taxon>Teleostei</taxon>
        <taxon>Neoteleostei</taxon>
        <taxon>Acanthomorphata</taxon>
        <taxon>Eupercaria</taxon>
        <taxon>Perciformes</taxon>
        <taxon>Notothenioidei</taxon>
        <taxon>Nototheniidae</taxon>
        <taxon>Dissostichus</taxon>
    </lineage>
</organism>
<dbReference type="GO" id="GO:0005737">
    <property type="term" value="C:cytoplasm"/>
    <property type="evidence" value="ECO:0007669"/>
    <property type="project" value="TreeGrafter"/>
</dbReference>
<dbReference type="FunFam" id="1.20.1440.160:FF:000001">
    <property type="entry name" value="Tumor necrosis factor alpha-induced protein 8-like 1"/>
    <property type="match status" value="1"/>
</dbReference>
<dbReference type="EMBL" id="JAAKFY010000021">
    <property type="protein sequence ID" value="KAF3839192.1"/>
    <property type="molecule type" value="Genomic_DNA"/>
</dbReference>
<keyword evidence="1" id="KW-0399">Innate immunity</keyword>
<evidence type="ECO:0000313" key="4">
    <source>
        <dbReference type="EMBL" id="KAF3839192.1"/>
    </source>
</evidence>
<accession>A0A7J5XQ44</accession>
<dbReference type="Proteomes" id="UP000518266">
    <property type="component" value="Unassembled WGS sequence"/>
</dbReference>
<dbReference type="InterPro" id="IPR008477">
    <property type="entry name" value="TNFAIP8-like"/>
</dbReference>
<dbReference type="AlphaFoldDB" id="A0A7J5XQ44"/>
<reference evidence="4 5" key="1">
    <citation type="submission" date="2020-03" db="EMBL/GenBank/DDBJ databases">
        <title>Dissostichus mawsoni Genome sequencing and assembly.</title>
        <authorList>
            <person name="Park H."/>
        </authorList>
    </citation>
    <scope>NUCLEOTIDE SEQUENCE [LARGE SCALE GENOMIC DNA]</scope>
    <source>
        <strain evidence="4">DM0001</strain>
        <tissue evidence="4">Muscle</tissue>
    </source>
</reference>
<dbReference type="OrthoDB" id="10055976at2759"/>
<keyword evidence="2" id="KW-0391">Immunity</keyword>
<dbReference type="GO" id="GO:0045087">
    <property type="term" value="P:innate immune response"/>
    <property type="evidence" value="ECO:0007669"/>
    <property type="project" value="UniProtKB-KW"/>
</dbReference>
<dbReference type="InterPro" id="IPR038355">
    <property type="entry name" value="TNFAIP8_sf"/>
</dbReference>
<dbReference type="Pfam" id="PF05527">
    <property type="entry name" value="TNFAIP8"/>
    <property type="match status" value="1"/>
</dbReference>
<sequence length="216" mass="24419">MFVSICALHLFYNAAKRNDSRSAESSYKLKILCSIQPADLQEQLADLSGYETTMDHFSSKDMALSAQKKILSRMATKSSVQMFIDDTTSEILDELYRVSKGYSGNKSEAQKVIKDLVKIAVKIGLLFRNNRFNTEELGIATDFKKKLHQGAMTAISFYELVNTHLTPKSHNRINHVFNHYSDPELLTKLYDPSGIFRPNLTKICKGLDKLVEDGTI</sequence>
<protein>
    <recommendedName>
        <fullName evidence="6">Tumor necrosis factor alpha-induced protein 8-like protein</fullName>
    </recommendedName>
</protein>
<evidence type="ECO:0000256" key="3">
    <source>
        <dbReference type="ARBA" id="ARBA00038062"/>
    </source>
</evidence>
<dbReference type="PANTHER" id="PTHR12757">
    <property type="entry name" value="TUMOR NECROSIS FACTOR INDUCED PROTEIN"/>
    <property type="match status" value="1"/>
</dbReference>
<evidence type="ECO:0000313" key="5">
    <source>
        <dbReference type="Proteomes" id="UP000518266"/>
    </source>
</evidence>
<evidence type="ECO:0000256" key="1">
    <source>
        <dbReference type="ARBA" id="ARBA00022588"/>
    </source>
</evidence>
<proteinExistence type="inferred from homology"/>
<evidence type="ECO:0000256" key="2">
    <source>
        <dbReference type="ARBA" id="ARBA00022859"/>
    </source>
</evidence>
<comment type="caution">
    <text evidence="4">The sequence shown here is derived from an EMBL/GenBank/DDBJ whole genome shotgun (WGS) entry which is preliminary data.</text>
</comment>
<gene>
    <name evidence="4" type="ORF">F7725_017909</name>
</gene>
<dbReference type="Gene3D" id="1.20.1440.160">
    <property type="entry name" value="Tumor necrosis factor alpha-induced protein 8-like"/>
    <property type="match status" value="2"/>
</dbReference>
<comment type="similarity">
    <text evidence="3">Belongs to the TNFAIP8 family. TNFAIP8L2 subfamily.</text>
</comment>
<dbReference type="PANTHER" id="PTHR12757:SF4">
    <property type="entry name" value="TUMOR NECROSIS FACTOR ALPHA-INDUCED PROTEIN 8-LIKE PROTEIN 2"/>
    <property type="match status" value="1"/>
</dbReference>
<keyword evidence="5" id="KW-1185">Reference proteome</keyword>
<evidence type="ECO:0008006" key="6">
    <source>
        <dbReference type="Google" id="ProtNLM"/>
    </source>
</evidence>